<proteinExistence type="inferred from homology"/>
<dbReference type="GO" id="GO:0007165">
    <property type="term" value="P:signal transduction"/>
    <property type="evidence" value="ECO:0007669"/>
    <property type="project" value="UniProtKB-KW"/>
</dbReference>
<keyword evidence="3 6" id="KW-0812">Transmembrane</keyword>
<dbReference type="OrthoDB" id="6625921at2759"/>
<feature type="transmembrane region" description="Helical" evidence="6">
    <location>
        <begin position="21"/>
        <end position="40"/>
    </location>
</feature>
<organism evidence="7 8">
    <name type="scientific">Phyllotreta striolata</name>
    <name type="common">Striped flea beetle</name>
    <name type="synonym">Crioceris striolata</name>
    <dbReference type="NCBI Taxonomy" id="444603"/>
    <lineage>
        <taxon>Eukaryota</taxon>
        <taxon>Metazoa</taxon>
        <taxon>Ecdysozoa</taxon>
        <taxon>Arthropoda</taxon>
        <taxon>Hexapoda</taxon>
        <taxon>Insecta</taxon>
        <taxon>Pterygota</taxon>
        <taxon>Neoptera</taxon>
        <taxon>Endopterygota</taxon>
        <taxon>Coleoptera</taxon>
        <taxon>Polyphaga</taxon>
        <taxon>Cucujiformia</taxon>
        <taxon>Chrysomeloidea</taxon>
        <taxon>Chrysomelidae</taxon>
        <taxon>Galerucinae</taxon>
        <taxon>Alticini</taxon>
        <taxon>Phyllotreta</taxon>
    </lineage>
</organism>
<dbReference type="AlphaFoldDB" id="A0A9N9XW57"/>
<keyword evidence="4 6" id="KW-1133">Transmembrane helix</keyword>
<evidence type="ECO:0000256" key="1">
    <source>
        <dbReference type="ARBA" id="ARBA00004651"/>
    </source>
</evidence>
<reference evidence="7" key="1">
    <citation type="submission" date="2022-01" db="EMBL/GenBank/DDBJ databases">
        <authorList>
            <person name="King R."/>
        </authorList>
    </citation>
    <scope>NUCLEOTIDE SEQUENCE</scope>
</reference>
<dbReference type="GO" id="GO:0005886">
    <property type="term" value="C:plasma membrane"/>
    <property type="evidence" value="ECO:0007669"/>
    <property type="project" value="UniProtKB-SubCell"/>
</dbReference>
<dbReference type="Proteomes" id="UP001153712">
    <property type="component" value="Chromosome 8"/>
</dbReference>
<accession>A0A9N9XW57</accession>
<comment type="function">
    <text evidence="6">Gustatory receptor which mediates acceptance or avoidance behavior, depending on its substrates.</text>
</comment>
<keyword evidence="5 6" id="KW-0472">Membrane</keyword>
<evidence type="ECO:0000256" key="6">
    <source>
        <dbReference type="RuleBase" id="RU363108"/>
    </source>
</evidence>
<feature type="transmembrane region" description="Helical" evidence="6">
    <location>
        <begin position="236"/>
        <end position="260"/>
    </location>
</feature>
<feature type="transmembrane region" description="Helical" evidence="6">
    <location>
        <begin position="46"/>
        <end position="63"/>
    </location>
</feature>
<evidence type="ECO:0000256" key="3">
    <source>
        <dbReference type="ARBA" id="ARBA00022692"/>
    </source>
</evidence>
<feature type="transmembrane region" description="Helical" evidence="6">
    <location>
        <begin position="168"/>
        <end position="188"/>
    </location>
</feature>
<sequence>MFQNKARSSSNSVVFDSMRPLLMFMKIIGISPIAHVDLFFQVTLQWMLYSGAIFLFMMGYIGYIQWDKLDMVRSSEGRFEEAVIDYLFSVYLLPIVINPIACVEAKKLARVLTNFMAFEKIYHKITRKKFIHFLGNKPLVVTFVLPVLACAMMIITHTTMVRFKFQHVLPYCYINVIIYLVGGIWYMLCDLIGNIALTVAEDFQGVLKHVGPAQKVAEYRSLWMLLSRIIRDTGNAFSFTMTFLCLYLFLVITLTIYGLMSQIQEGFGTKDIGLAITAFFSGILLLLICDE</sequence>
<dbReference type="EMBL" id="OU900101">
    <property type="protein sequence ID" value="CAG9864389.1"/>
    <property type="molecule type" value="Genomic_DNA"/>
</dbReference>
<evidence type="ECO:0000313" key="8">
    <source>
        <dbReference type="Proteomes" id="UP001153712"/>
    </source>
</evidence>
<feature type="non-terminal residue" evidence="7">
    <location>
        <position position="291"/>
    </location>
</feature>
<keyword evidence="8" id="KW-1185">Reference proteome</keyword>
<name>A0A9N9XW57_PHYSR</name>
<dbReference type="GO" id="GO:0050909">
    <property type="term" value="P:sensory perception of taste"/>
    <property type="evidence" value="ECO:0007669"/>
    <property type="project" value="InterPro"/>
</dbReference>
<comment type="caution">
    <text evidence="6">Lacks conserved residue(s) required for the propagation of feature annotation.</text>
</comment>
<evidence type="ECO:0000256" key="2">
    <source>
        <dbReference type="ARBA" id="ARBA00022475"/>
    </source>
</evidence>
<comment type="similarity">
    <text evidence="6">Belongs to the insect chemoreceptor superfamily. Gustatory receptor (GR) family.</text>
</comment>
<dbReference type="Pfam" id="PF08395">
    <property type="entry name" value="7tm_7"/>
    <property type="match status" value="1"/>
</dbReference>
<feature type="transmembrane region" description="Helical" evidence="6">
    <location>
        <begin position="272"/>
        <end position="288"/>
    </location>
</feature>
<evidence type="ECO:0000256" key="4">
    <source>
        <dbReference type="ARBA" id="ARBA00022989"/>
    </source>
</evidence>
<dbReference type="InterPro" id="IPR013604">
    <property type="entry name" value="7TM_chemorcpt"/>
</dbReference>
<keyword evidence="6" id="KW-0675">Receptor</keyword>
<feature type="transmembrane region" description="Helical" evidence="6">
    <location>
        <begin position="139"/>
        <end position="156"/>
    </location>
</feature>
<keyword evidence="2 6" id="KW-1003">Cell membrane</keyword>
<evidence type="ECO:0000313" key="7">
    <source>
        <dbReference type="EMBL" id="CAG9864389.1"/>
    </source>
</evidence>
<protein>
    <recommendedName>
        <fullName evidence="6">Gustatory receptor</fullName>
    </recommendedName>
</protein>
<comment type="subcellular location">
    <subcellularLocation>
        <location evidence="1 6">Cell membrane</location>
        <topology evidence="1 6">Multi-pass membrane protein</topology>
    </subcellularLocation>
</comment>
<evidence type="ECO:0000256" key="5">
    <source>
        <dbReference type="ARBA" id="ARBA00023136"/>
    </source>
</evidence>
<gene>
    <name evidence="7" type="ORF">PHYEVI_LOCUS10645</name>
</gene>
<keyword evidence="6" id="KW-0807">Transducer</keyword>